<evidence type="ECO:0000313" key="6">
    <source>
        <dbReference type="EMBL" id="KAK6639144.1"/>
    </source>
</evidence>
<feature type="compositionally biased region" description="Polar residues" evidence="4">
    <location>
        <begin position="1075"/>
        <end position="1088"/>
    </location>
</feature>
<feature type="compositionally biased region" description="Low complexity" evidence="4">
    <location>
        <begin position="48"/>
        <end position="57"/>
    </location>
</feature>
<feature type="compositionally biased region" description="Polar residues" evidence="4">
    <location>
        <begin position="1596"/>
        <end position="1613"/>
    </location>
</feature>
<name>A0AAN8P1V8_POLSC</name>
<feature type="region of interest" description="Disordered" evidence="4">
    <location>
        <begin position="1442"/>
        <end position="1473"/>
    </location>
</feature>
<dbReference type="PANTHER" id="PTHR15109:SF4">
    <property type="entry name" value="FAM193 C-TERMINAL DOMAIN-CONTAINING PROTEIN"/>
    <property type="match status" value="1"/>
</dbReference>
<feature type="compositionally biased region" description="Basic and acidic residues" evidence="4">
    <location>
        <begin position="620"/>
        <end position="638"/>
    </location>
</feature>
<feature type="compositionally biased region" description="Low complexity" evidence="4">
    <location>
        <begin position="529"/>
        <end position="543"/>
    </location>
</feature>
<protein>
    <recommendedName>
        <fullName evidence="5">FAM193 C-terminal domain-containing protein</fullName>
    </recommendedName>
</protein>
<comment type="caution">
    <text evidence="6">The sequence shown here is derived from an EMBL/GenBank/DDBJ whole genome shotgun (WGS) entry which is preliminary data.</text>
</comment>
<feature type="region of interest" description="Disordered" evidence="4">
    <location>
        <begin position="791"/>
        <end position="827"/>
    </location>
</feature>
<feature type="compositionally biased region" description="Basic and acidic residues" evidence="4">
    <location>
        <begin position="714"/>
        <end position="734"/>
    </location>
</feature>
<evidence type="ECO:0000256" key="2">
    <source>
        <dbReference type="ARBA" id="ARBA00022553"/>
    </source>
</evidence>
<feature type="compositionally biased region" description="Low complexity" evidence="4">
    <location>
        <begin position="1266"/>
        <end position="1279"/>
    </location>
</feature>
<proteinExistence type="inferred from homology"/>
<feature type="compositionally biased region" description="Low complexity" evidence="4">
    <location>
        <begin position="1444"/>
        <end position="1455"/>
    </location>
</feature>
<feature type="compositionally biased region" description="Low complexity" evidence="4">
    <location>
        <begin position="1096"/>
        <end position="1114"/>
    </location>
</feature>
<feature type="compositionally biased region" description="Basic residues" evidence="4">
    <location>
        <begin position="1620"/>
        <end position="1631"/>
    </location>
</feature>
<keyword evidence="3" id="KW-0175">Coiled coil</keyword>
<evidence type="ECO:0000256" key="3">
    <source>
        <dbReference type="ARBA" id="ARBA00023054"/>
    </source>
</evidence>
<dbReference type="EMBL" id="JAWJWE010000003">
    <property type="protein sequence ID" value="KAK6639144.1"/>
    <property type="molecule type" value="Genomic_DNA"/>
</dbReference>
<evidence type="ECO:0000259" key="5">
    <source>
        <dbReference type="Pfam" id="PF15914"/>
    </source>
</evidence>
<feature type="region of interest" description="Disordered" evidence="4">
    <location>
        <begin position="45"/>
        <end position="68"/>
    </location>
</feature>
<comment type="similarity">
    <text evidence="1">Belongs to the FAM193 family.</text>
</comment>
<evidence type="ECO:0000256" key="4">
    <source>
        <dbReference type="SAM" id="MobiDB-lite"/>
    </source>
</evidence>
<feature type="domain" description="FAM193 C-terminal" evidence="5">
    <location>
        <begin position="1643"/>
        <end position="1698"/>
    </location>
</feature>
<accession>A0AAN8P1V8</accession>
<evidence type="ECO:0000256" key="1">
    <source>
        <dbReference type="ARBA" id="ARBA00009689"/>
    </source>
</evidence>
<dbReference type="Proteomes" id="UP001372834">
    <property type="component" value="Unassembled WGS sequence"/>
</dbReference>
<keyword evidence="2" id="KW-0597">Phosphoprotein</keyword>
<feature type="compositionally biased region" description="Low complexity" evidence="4">
    <location>
        <begin position="902"/>
        <end position="922"/>
    </location>
</feature>
<dbReference type="InterPro" id="IPR031802">
    <property type="entry name" value="FAM193_C"/>
</dbReference>
<gene>
    <name evidence="6" type="ORF">RUM43_007414</name>
</gene>
<feature type="region of interest" description="Disordered" evidence="4">
    <location>
        <begin position="843"/>
        <end position="1293"/>
    </location>
</feature>
<feature type="region of interest" description="Disordered" evidence="4">
    <location>
        <begin position="670"/>
        <end position="749"/>
    </location>
</feature>
<dbReference type="PANTHER" id="PTHR15109">
    <property type="entry name" value="AGAP004327-PA"/>
    <property type="match status" value="1"/>
</dbReference>
<feature type="compositionally biased region" description="Low complexity" evidence="4">
    <location>
        <begin position="1121"/>
        <end position="1181"/>
    </location>
</feature>
<feature type="compositionally biased region" description="Basic and acidic residues" evidence="4">
    <location>
        <begin position="863"/>
        <end position="882"/>
    </location>
</feature>
<feature type="region of interest" description="Disordered" evidence="4">
    <location>
        <begin position="589"/>
        <end position="643"/>
    </location>
</feature>
<feature type="compositionally biased region" description="Basic residues" evidence="4">
    <location>
        <begin position="850"/>
        <end position="862"/>
    </location>
</feature>
<reference evidence="6 7" key="1">
    <citation type="submission" date="2023-10" db="EMBL/GenBank/DDBJ databases">
        <title>Genomes of two closely related lineages of the louse Polyplax serrata with different host specificities.</title>
        <authorList>
            <person name="Martinu J."/>
            <person name="Tarabai H."/>
            <person name="Stefka J."/>
            <person name="Hypsa V."/>
        </authorList>
    </citation>
    <scope>NUCLEOTIDE SEQUENCE [LARGE SCALE GENOMIC DNA]</scope>
    <source>
        <strain evidence="6">HR10_N</strain>
    </source>
</reference>
<feature type="region of interest" description="Disordered" evidence="4">
    <location>
        <begin position="393"/>
        <end position="418"/>
    </location>
</feature>
<feature type="compositionally biased region" description="Low complexity" evidence="4">
    <location>
        <begin position="1202"/>
        <end position="1219"/>
    </location>
</feature>
<feature type="compositionally biased region" description="Polar residues" evidence="4">
    <location>
        <begin position="1182"/>
        <end position="1195"/>
    </location>
</feature>
<feature type="region of interest" description="Disordered" evidence="4">
    <location>
        <begin position="522"/>
        <end position="558"/>
    </location>
</feature>
<organism evidence="6 7">
    <name type="scientific">Polyplax serrata</name>
    <name type="common">Common mouse louse</name>
    <dbReference type="NCBI Taxonomy" id="468196"/>
    <lineage>
        <taxon>Eukaryota</taxon>
        <taxon>Metazoa</taxon>
        <taxon>Ecdysozoa</taxon>
        <taxon>Arthropoda</taxon>
        <taxon>Hexapoda</taxon>
        <taxon>Insecta</taxon>
        <taxon>Pterygota</taxon>
        <taxon>Neoptera</taxon>
        <taxon>Paraneoptera</taxon>
        <taxon>Psocodea</taxon>
        <taxon>Troctomorpha</taxon>
        <taxon>Phthiraptera</taxon>
        <taxon>Anoplura</taxon>
        <taxon>Polyplacidae</taxon>
        <taxon>Polyplax</taxon>
    </lineage>
</organism>
<dbReference type="Pfam" id="PF15914">
    <property type="entry name" value="FAM193_C"/>
    <property type="match status" value="1"/>
</dbReference>
<feature type="compositionally biased region" description="Polar residues" evidence="4">
    <location>
        <begin position="887"/>
        <end position="901"/>
    </location>
</feature>
<feature type="region of interest" description="Disordered" evidence="4">
    <location>
        <begin position="1596"/>
        <end position="1645"/>
    </location>
</feature>
<evidence type="ECO:0000313" key="7">
    <source>
        <dbReference type="Proteomes" id="UP001372834"/>
    </source>
</evidence>
<feature type="compositionally biased region" description="Polar residues" evidence="4">
    <location>
        <begin position="796"/>
        <end position="826"/>
    </location>
</feature>
<sequence>MNCAGSERVESNKGFECRNMGDVLGKECEKEETLSGSVEDVLGEEAEGAASSCAGSESDSDKDLSGDSDEDLSWLLPMNTMDLGARKCKCEGCLKLFESYNSDKKNAKLLLSSWKEFRNYIRDVYMKSPFEFTQKNESASMKNNEKLHEIVQVMRLCDPYQLFQKIEDELCSMVLESRIRQLNLLKDETNPALAEEFITGLIAEYVKLLTSALQLSPTMESLLGPQLQKFGLTWEVLNKQLYRSLVYNHFDVQQNLVRFIEQLRKMLPFKDDIYHELVHQYLALDREMTLIGTMWKNVEPLIQEYRNLKSKENEKLSNLLDAMKDFFANKLCTTDDDLDEIQDKNSYSASDDVVQYCPNCMTRRDCPCEDCSVAHMMSCEDILLGFESPLGITTPSRSRSRSPIKQSDGKQGLTEEDGEEQQSCECHACTLPPSDLMDCSMAFDHSRTNNGTHGDGFQLYPHIHGTSKAQNSSDLFGNLHKNADILYHHLYNVQYQSNSNNADNQVQMSNPIQNQLMQSPVSNINSSQSNTTAPSSHTPSAPSEEVTELTIGAGQSPTPEQETLLMCEVDSTPEKLSSVKKSVEQVHVCENPKENNDKNSSTDLNIPDHKSKDYNNGAVPKEKETKPEKSPAEKDDAGKSQGNAKGNGCVISGICGKCCIKHGTNCLKKQGCRKGTEKNSAGSNTGIKPPVRCVGGKDDRGHRIARSHLCGKSKSQDGSKKNKSSDDSSSHEDSCSESPNSTSVNTQRDPRHCDCCYCEVFGHGVPSVAPVSRNYQEMRERLRLRLNMKKSAKCKTAQNASNGQTTQEVSAGNAKSQSKTGGTQNLHDMDLVTLLKYIEGEKKDGDKNSKKAAKKARQKKKQKEKEKEKQKEEEVEKKRTEAVKNQVPINITARSQNVKVNSQPSKKAAQQQQQQPQHQPQSQPQPPQKYPQSLNLSGLRSLAEKSDLNSAPKMVTIRRVMAPFSAEPTVTITLKGSTPDKDKVLFMLKNGSETVPPELCEPSKKSKKKKRKGENQKCQEENEPVYQPPVDQSSSKKKKKKKKQIEEEEEEEAVIVQRESTAQTKQNKKSKKGQSDSPTNQNSTSGKKTTQKEITAKSNSGKNSSSATNSKSGSQKNVSGSKTSQNESSTNNSKQKNKNNSDTVQKSVQSNNKNAKKNVNSNSNSGSKNNDNGGKNKNSNQISGKNSGGKTNEINGKNAGGVQKSVQKSNNSKSQANNSTQIQKGVKGAQAKSVGASGVSEKQGKKQKKAVGQETVVKPIQKQKGKNTSQTTSSNNTNNKSKESQNQKSQSNSNLDILEKLQNKHRLPNLEISRADVNGKFNKKNRSDNLPVNDVEVNWSGCETGKIVINTPSYRLSEVLSSIAPSPPPKEEINLENLRLPPGITITKIEGPVVKPIKPPVQPSQIPKPAPPIVMSTPILKPNPPPGNVIVVDTGRLKEVIKENSQVSSGSTSSSKNKKKKNKQQTENASPLMEMPISQFGTKVPKNCSQLSKGPMSVMSGMDTRKMVPNLENQQATIIKTSNNMVTIRSPALQQAMNIHAYQNSQAYKSGMNGYASMNIFNDEVTRINEKMRNMKLAGEADDRLTRQMRSLNLSGVNRVDVTTQTHSSMSCQTDDEVSKKKKKKKKKKGKSKDDREVEPVESVFQPKDIDLENGDIDDDERELEAFKRFCFQSVPPERKNKVKVNLNIKDIVLKKKSSGPPAMFDVELEFFTLRGRGKYWVLSSSNWRQCVRPNDDTCCKLYKEYVDDLNEMVTV</sequence>
<dbReference type="InterPro" id="IPR029717">
    <property type="entry name" value="FAM193"/>
</dbReference>